<organism evidence="6 7">
    <name type="scientific">Apatococcus lobatus</name>
    <dbReference type="NCBI Taxonomy" id="904363"/>
    <lineage>
        <taxon>Eukaryota</taxon>
        <taxon>Viridiplantae</taxon>
        <taxon>Chlorophyta</taxon>
        <taxon>core chlorophytes</taxon>
        <taxon>Trebouxiophyceae</taxon>
        <taxon>Chlorellales</taxon>
        <taxon>Chlorellaceae</taxon>
        <taxon>Apatococcus</taxon>
    </lineage>
</organism>
<feature type="region of interest" description="Disordered" evidence="3">
    <location>
        <begin position="1096"/>
        <end position="1399"/>
    </location>
</feature>
<dbReference type="SMART" id="SM00545">
    <property type="entry name" value="JmjN"/>
    <property type="match status" value="1"/>
</dbReference>
<feature type="compositionally biased region" description="Low complexity" evidence="3">
    <location>
        <begin position="1806"/>
        <end position="1820"/>
    </location>
</feature>
<dbReference type="GO" id="GO:0000785">
    <property type="term" value="C:chromatin"/>
    <property type="evidence" value="ECO:0007669"/>
    <property type="project" value="TreeGrafter"/>
</dbReference>
<dbReference type="Gene3D" id="2.60.120.650">
    <property type="entry name" value="Cupin"/>
    <property type="match status" value="1"/>
</dbReference>
<dbReference type="Pfam" id="PF02928">
    <property type="entry name" value="zf-C5HC2"/>
    <property type="match status" value="1"/>
</dbReference>
<feature type="compositionally biased region" description="Polar residues" evidence="3">
    <location>
        <begin position="890"/>
        <end position="912"/>
    </location>
</feature>
<feature type="compositionally biased region" description="Polar residues" evidence="3">
    <location>
        <begin position="1793"/>
        <end position="1802"/>
    </location>
</feature>
<feature type="compositionally biased region" description="Low complexity" evidence="3">
    <location>
        <begin position="1954"/>
        <end position="1974"/>
    </location>
</feature>
<feature type="compositionally biased region" description="Polar residues" evidence="3">
    <location>
        <begin position="1672"/>
        <end position="1686"/>
    </location>
</feature>
<feature type="compositionally biased region" description="Low complexity" evidence="3">
    <location>
        <begin position="2275"/>
        <end position="2285"/>
    </location>
</feature>
<feature type="domain" description="JmjN" evidence="4">
    <location>
        <begin position="363"/>
        <end position="404"/>
    </location>
</feature>
<feature type="compositionally biased region" description="Low complexity" evidence="3">
    <location>
        <begin position="1333"/>
        <end position="1359"/>
    </location>
</feature>
<feature type="compositionally biased region" description="Polar residues" evidence="3">
    <location>
        <begin position="10"/>
        <end position="28"/>
    </location>
</feature>
<accession>A0AAW1QVR0</accession>
<dbReference type="InterPro" id="IPR004198">
    <property type="entry name" value="Znf_C5HC2"/>
</dbReference>
<dbReference type="SUPFAM" id="SSF51197">
    <property type="entry name" value="Clavaminate synthase-like"/>
    <property type="match status" value="1"/>
</dbReference>
<evidence type="ECO:0000259" key="5">
    <source>
        <dbReference type="PROSITE" id="PS51184"/>
    </source>
</evidence>
<evidence type="ECO:0000256" key="1">
    <source>
        <dbReference type="ARBA" id="ARBA00022723"/>
    </source>
</evidence>
<evidence type="ECO:0000313" key="6">
    <source>
        <dbReference type="EMBL" id="KAK9825321.1"/>
    </source>
</evidence>
<dbReference type="InterPro" id="IPR003347">
    <property type="entry name" value="JmjC_dom"/>
</dbReference>
<dbReference type="Proteomes" id="UP001438707">
    <property type="component" value="Unassembled WGS sequence"/>
</dbReference>
<feature type="compositionally biased region" description="Low complexity" evidence="3">
    <location>
        <begin position="1593"/>
        <end position="1627"/>
    </location>
</feature>
<feature type="compositionally biased region" description="Basic and acidic residues" evidence="3">
    <location>
        <begin position="182"/>
        <end position="198"/>
    </location>
</feature>
<protein>
    <submittedName>
        <fullName evidence="6">Uncharacterized protein</fullName>
    </submittedName>
</protein>
<feature type="region of interest" description="Disordered" evidence="3">
    <location>
        <begin position="295"/>
        <end position="315"/>
    </location>
</feature>
<feature type="region of interest" description="Disordered" evidence="3">
    <location>
        <begin position="1411"/>
        <end position="1537"/>
    </location>
</feature>
<gene>
    <name evidence="6" type="ORF">WJX74_009284</name>
</gene>
<dbReference type="GO" id="GO:0005634">
    <property type="term" value="C:nucleus"/>
    <property type="evidence" value="ECO:0007669"/>
    <property type="project" value="TreeGrafter"/>
</dbReference>
<feature type="compositionally biased region" description="Basic and acidic residues" evidence="3">
    <location>
        <begin position="1291"/>
        <end position="1305"/>
    </location>
</feature>
<feature type="compositionally biased region" description="Low complexity" evidence="3">
    <location>
        <begin position="49"/>
        <end position="60"/>
    </location>
</feature>
<feature type="region of interest" description="Disordered" evidence="3">
    <location>
        <begin position="2003"/>
        <end position="2309"/>
    </location>
</feature>
<feature type="compositionally biased region" description="Polar residues" evidence="3">
    <location>
        <begin position="1933"/>
        <end position="1953"/>
    </location>
</feature>
<dbReference type="EMBL" id="JALJOS010000025">
    <property type="protein sequence ID" value="KAK9825321.1"/>
    <property type="molecule type" value="Genomic_DNA"/>
</dbReference>
<dbReference type="SMART" id="SM00558">
    <property type="entry name" value="JmjC"/>
    <property type="match status" value="1"/>
</dbReference>
<feature type="compositionally biased region" description="Basic residues" evidence="3">
    <location>
        <begin position="199"/>
        <end position="208"/>
    </location>
</feature>
<proteinExistence type="predicted"/>
<name>A0AAW1QVR0_9CHLO</name>
<keyword evidence="7" id="KW-1185">Reference proteome</keyword>
<evidence type="ECO:0000256" key="3">
    <source>
        <dbReference type="SAM" id="MobiDB-lite"/>
    </source>
</evidence>
<feature type="compositionally biased region" description="Basic and acidic residues" evidence="3">
    <location>
        <begin position="1259"/>
        <end position="1281"/>
    </location>
</feature>
<dbReference type="PANTHER" id="PTHR10694:SF33">
    <property type="entry name" value="LYSINE-SPECIFIC DEMETHYLASE 5"/>
    <property type="match status" value="1"/>
</dbReference>
<feature type="compositionally biased region" description="Low complexity" evidence="3">
    <location>
        <begin position="2202"/>
        <end position="2217"/>
    </location>
</feature>
<feature type="compositionally biased region" description="Low complexity" evidence="3">
    <location>
        <begin position="1241"/>
        <end position="1254"/>
    </location>
</feature>
<dbReference type="Pfam" id="PF02375">
    <property type="entry name" value="JmjN"/>
    <property type="match status" value="1"/>
</dbReference>
<dbReference type="GO" id="GO:0141052">
    <property type="term" value="F:histone H3 demethylase activity"/>
    <property type="evidence" value="ECO:0007669"/>
    <property type="project" value="UniProtKB-ARBA"/>
</dbReference>
<dbReference type="InterPro" id="IPR003349">
    <property type="entry name" value="JmjN"/>
</dbReference>
<feature type="region of interest" description="Disordered" evidence="3">
    <location>
        <begin position="520"/>
        <end position="554"/>
    </location>
</feature>
<dbReference type="PANTHER" id="PTHR10694">
    <property type="entry name" value="LYSINE-SPECIFIC DEMETHYLASE"/>
    <property type="match status" value="1"/>
</dbReference>
<evidence type="ECO:0000259" key="4">
    <source>
        <dbReference type="PROSITE" id="PS51183"/>
    </source>
</evidence>
<feature type="region of interest" description="Disordered" evidence="3">
    <location>
        <begin position="890"/>
        <end position="942"/>
    </location>
</feature>
<dbReference type="GO" id="GO:0046872">
    <property type="term" value="F:metal ion binding"/>
    <property type="evidence" value="ECO:0007669"/>
    <property type="project" value="UniProtKB-KW"/>
</dbReference>
<sequence>MSGLEEQALAANSSSLRRPVTQDSTAVNLASASVPAPRVVVPPAPQKFSAGPSEPAGPAARGHLPQPGAGILRPGVAAQQGDQDVEQSVDPEIAGQVFPDLLSTEGLPEPRCRRGSAVEASKRVASFIAQQNKSFKEEYLPEGSMKGVRKGKRKPEGSQDLDSSYTADGDEPWPGGSSADGALEHASKRHKSERDLKRRGQNQHTKRARMAEKGLAADGVPNIANGNGLRRRDGRQPGLLKSGKYGKRGPYNKSGGHPGDRKHHAKGSKAAKAATKKGALGVGARALKGAVPDVDAHAQDADAASRASPEPGPEDYDELYGCPKCRFTKSGCGACRQEALQRRLKSVRWRPSDGRSQQDIPLAPVFHPTAEEFKDPIAYLEKIRPEGERCGIVNIVPPDGWSPPFALDKGTNGQSADSFKFTIRQQLTSHLCMRLANTSAVRSGNAAGRYDAKKPDEEHLLDDQDETKHHVEEDGVFGFLTLEKPQTLKSFAAYGEWTKQLHFSDPVPKAGMQDGVDNAEEYDSAREGPSGPEEPSLNNSSHSTKRRKIADASRNPTLDEIEAEFWRIVESPDEVVESLYGQDLDSGHHGSGFPLPPFRQTMLEQHLTQAAEAKGLKDPGGAAAAAQRHFTDKETAYSKHAWNINNLPRCKGSVLRYLIGEELITGVMVPWLYVGTALSAFCWHVEDHALYSINYLHQGAPKVWYGVPAHASEALEEACKDALPHLFAAAPDLLYQLVTMVSPRQLQARGVPVYRVIHNPASFTVTFPNAYHSGFNTGFNIAEAVNFGPPDWIPYGTDVLDKYRKDRKAATLSHDNLLVSLVQGAVQVAAKQQRTASDAAACSTNAQASDAVDMDVEDSREEHVVLQLGPASKDGLLSVGLAVVPSNMANTTSSGAGKDSTTASGSLPQASGASCPWTAAGRPGPAVTPSGGLDSAEAEAAKMPGRATDLSFMDPINVEDAPTRAVQLAAGELALRIAEERRRRVVGLAGMPQLQARPMVGKPGAKNERGMHTDTEETDCEECKCDLYLFAVVSPMRPGRATCPEHAAVLNLPHHQMILLYRYTLEQLERMVQTAETLIPGTSEVIEQARKRRDLNISPNGLSRPVVRKLGPVAKLQDPKPGKPPKPVKAKKLPKDAGRPKKKNSKLAKQESRQLKAAASQAASVPAPAVPAAIKAAPSGKLPPAQAAAAAASAPQTSAAVPTAKAAPAAAAPAKQAGRPPQPTASKSSPAQLPAESKPMAVAAQSDEAAAVPEAELESADKEQTKGSGKVKKEAVGERNVKKAGRKGRPPKGEDAVGVKPEDRMPAPMGLPAHIAAHLPPKRSHKKMTPEQRAAVAAARAAAAGEPLPDLPALKALKPVEPASKKASKLKVKDGAVTKRKAAPAETKPSRLKKPNPLAIALRLSLETANAAKAGAASKKAPSSGKGKAAKANDQDSAGSPEKAASDADDVGEPADSEHSSDTAPAQGIPEGLIALFSPAKLPTLGPAVTGPSAEEGDADNNFPLPASFLQPRGCAPSEETSDCQLIGAGPHPAYPTVPRITAARKTSSVLLHAQGDACPLDESGQQGVQPIALPRRVRSRPGGPAAVSVEQSAAIKPPSAADPAAASPSHTSSAEPAAEPVPEDPSNSAAPVKPAIVAPSNEDSPDHAAQTSHADTSVPVAIDLDDEPPRATNQQKQQTPQRASGTQPFQLPLFDPFQHQQQQQTALLAHFASLPLHQWGDALGEYQRQALASLASNISAVQQVLAQASLLQQQQQQQATLQGMQALAARTPAVFLPRPQLSGLAGIVQQTVTPAQSQQPAKGTAAPNEASRAPAAQPAMQPPQPFSGAFGPASTSEAVQPAPQQVAEAAPAQQQLQSAMQGAGPSAVPALPAAVAQQQALLSQQTSSNAAAASIPGAGTAPPAVQPAVDAPAHVDSISQASRPGLLGQAAESHSNATGEPQSGSKQMVQPTAASAQPAAAPAESAPANPSLSIPQPKVEEAAEPIPGLPSSVLRSMVGAFQQKPPRPDNLIASLQSGQAAPAPAAASISERGEHPTLTAESSQEDEIIDIAADDDLPHADDPGKTDPSNQPAGRADASSRRTITGGAHPRIASWQPSPEAGLGSREAYGLWGNTPYNPPYPNGHAEPTTTSGWTVTSNWPNPQAPTQPEHTGWATAYPDMQSLIRYAQTAQSDAGAATEPMLPATEDPSSGPSTSHDRASSAQPSASSAPHAAPADVQMDGDELMGDGPWAEDFERFMAANLDGQQGTLPGGRQEAGPSLPNAEQSNPPDYSGWAWPPGAAGMPPAPERNLHPGPSSVQQHPVEGSAHLTFDNLDLRPSLDTKLLMMQAGQPSSSSVSQGL</sequence>
<feature type="domain" description="JmjC" evidence="5">
    <location>
        <begin position="636"/>
        <end position="804"/>
    </location>
</feature>
<dbReference type="GO" id="GO:0010468">
    <property type="term" value="P:regulation of gene expression"/>
    <property type="evidence" value="ECO:0007669"/>
    <property type="project" value="TreeGrafter"/>
</dbReference>
<feature type="region of interest" description="Disordered" evidence="3">
    <location>
        <begin position="1558"/>
        <end position="1690"/>
    </location>
</feature>
<feature type="region of interest" description="Disordered" evidence="3">
    <location>
        <begin position="1"/>
        <end position="278"/>
    </location>
</feature>
<evidence type="ECO:0000313" key="7">
    <source>
        <dbReference type="Proteomes" id="UP001438707"/>
    </source>
</evidence>
<feature type="compositionally biased region" description="Polar residues" evidence="3">
    <location>
        <begin position="2129"/>
        <end position="2151"/>
    </location>
</feature>
<dbReference type="Pfam" id="PF02373">
    <property type="entry name" value="JmjC"/>
    <property type="match status" value="1"/>
</dbReference>
<dbReference type="PROSITE" id="PS51184">
    <property type="entry name" value="JMJC"/>
    <property type="match status" value="1"/>
</dbReference>
<feature type="compositionally biased region" description="Basic residues" evidence="3">
    <location>
        <begin position="260"/>
        <end position="269"/>
    </location>
</feature>
<comment type="caution">
    <text evidence="6">The sequence shown here is derived from an EMBL/GenBank/DDBJ whole genome shotgun (WGS) entry which is preliminary data.</text>
</comment>
<feature type="region of interest" description="Disordered" evidence="3">
    <location>
        <begin position="444"/>
        <end position="466"/>
    </location>
</feature>
<keyword evidence="1" id="KW-0479">Metal-binding</keyword>
<keyword evidence="2" id="KW-0408">Iron</keyword>
<feature type="compositionally biased region" description="Basic and acidic residues" evidence="3">
    <location>
        <begin position="2057"/>
        <end position="2066"/>
    </location>
</feature>
<feature type="compositionally biased region" description="Low complexity" evidence="3">
    <location>
        <begin position="1837"/>
        <end position="1867"/>
    </location>
</feature>
<feature type="region of interest" description="Disordered" evidence="3">
    <location>
        <begin position="1926"/>
        <end position="1987"/>
    </location>
</feature>
<feature type="region of interest" description="Disordered" evidence="3">
    <location>
        <begin position="1793"/>
        <end position="1867"/>
    </location>
</feature>
<feature type="compositionally biased region" description="Acidic residues" evidence="3">
    <location>
        <begin position="2044"/>
        <end position="2056"/>
    </location>
</feature>
<dbReference type="PROSITE" id="PS51183">
    <property type="entry name" value="JMJN"/>
    <property type="match status" value="1"/>
</dbReference>
<reference evidence="6 7" key="1">
    <citation type="journal article" date="2024" name="Nat. Commun.">
        <title>Phylogenomics reveals the evolutionary origins of lichenization in chlorophyte algae.</title>
        <authorList>
            <person name="Puginier C."/>
            <person name="Libourel C."/>
            <person name="Otte J."/>
            <person name="Skaloud P."/>
            <person name="Haon M."/>
            <person name="Grisel S."/>
            <person name="Petersen M."/>
            <person name="Berrin J.G."/>
            <person name="Delaux P.M."/>
            <person name="Dal Grande F."/>
            <person name="Keller J."/>
        </authorList>
    </citation>
    <scope>NUCLEOTIDE SEQUENCE [LARGE SCALE GENOMIC DNA]</scope>
    <source>
        <strain evidence="6 7">SAG 2145</strain>
    </source>
</reference>
<feature type="compositionally biased region" description="Low complexity" evidence="3">
    <location>
        <begin position="30"/>
        <end position="39"/>
    </location>
</feature>
<feature type="compositionally biased region" description="Low complexity" evidence="3">
    <location>
        <begin position="1411"/>
        <end position="1432"/>
    </location>
</feature>
<evidence type="ECO:0000256" key="2">
    <source>
        <dbReference type="ARBA" id="ARBA00023004"/>
    </source>
</evidence>
<feature type="compositionally biased region" description="Basic and acidic residues" evidence="3">
    <location>
        <begin position="450"/>
        <end position="466"/>
    </location>
</feature>
<feature type="compositionally biased region" description="Low complexity" evidence="3">
    <location>
        <begin position="1156"/>
        <end position="1219"/>
    </location>
</feature>